<dbReference type="InterPro" id="IPR029057">
    <property type="entry name" value="PRTase-like"/>
</dbReference>
<dbReference type="Gene3D" id="3.40.50.2020">
    <property type="match status" value="1"/>
</dbReference>
<evidence type="ECO:0000313" key="2">
    <source>
        <dbReference type="EMBL" id="KKL22985.1"/>
    </source>
</evidence>
<dbReference type="InterPro" id="IPR000836">
    <property type="entry name" value="PRTase_dom"/>
</dbReference>
<feature type="domain" description="Phosphoribosyltransferase" evidence="1">
    <location>
        <begin position="8"/>
        <end position="162"/>
    </location>
</feature>
<dbReference type="CDD" id="cd06223">
    <property type="entry name" value="PRTases_typeI"/>
    <property type="match status" value="1"/>
</dbReference>
<accession>A0A0F9BMD9</accession>
<dbReference type="AlphaFoldDB" id="A0A0F9BMD9"/>
<comment type="caution">
    <text evidence="2">The sequence shown here is derived from an EMBL/GenBank/DDBJ whole genome shotgun (WGS) entry which is preliminary data.</text>
</comment>
<proteinExistence type="predicted"/>
<dbReference type="SUPFAM" id="SSF53271">
    <property type="entry name" value="PRTase-like"/>
    <property type="match status" value="1"/>
</dbReference>
<dbReference type="EMBL" id="LAZR01037141">
    <property type="protein sequence ID" value="KKL22985.1"/>
    <property type="molecule type" value="Genomic_DNA"/>
</dbReference>
<name>A0A0F9BMD9_9ZZZZ</name>
<dbReference type="Gene3D" id="3.30.1310.20">
    <property type="entry name" value="PRTase-like"/>
    <property type="match status" value="1"/>
</dbReference>
<reference evidence="2" key="1">
    <citation type="journal article" date="2015" name="Nature">
        <title>Complex archaea that bridge the gap between prokaryotes and eukaryotes.</title>
        <authorList>
            <person name="Spang A."/>
            <person name="Saw J.H."/>
            <person name="Jorgensen S.L."/>
            <person name="Zaremba-Niedzwiedzka K."/>
            <person name="Martijn J."/>
            <person name="Lind A.E."/>
            <person name="van Eijk R."/>
            <person name="Schleper C."/>
            <person name="Guy L."/>
            <person name="Ettema T.J."/>
        </authorList>
    </citation>
    <scope>NUCLEOTIDE SEQUENCE</scope>
</reference>
<organism evidence="2">
    <name type="scientific">marine sediment metagenome</name>
    <dbReference type="NCBI Taxonomy" id="412755"/>
    <lineage>
        <taxon>unclassified sequences</taxon>
        <taxon>metagenomes</taxon>
        <taxon>ecological metagenomes</taxon>
    </lineage>
</organism>
<feature type="non-terminal residue" evidence="2">
    <location>
        <position position="1"/>
    </location>
</feature>
<evidence type="ECO:0000259" key="1">
    <source>
        <dbReference type="Pfam" id="PF00156"/>
    </source>
</evidence>
<sequence length="194" mass="21929">SSLLKKYKNKQNTIIIALPRGGVVIGDILSKELNLSLDIIVARKLSSPILEELAIGAICEDFEFLNEDLIKGYDVSKEYLKKEIEKEKNLAKERETLYRQNKKSIYLKDKTIMLVDDGIATGATMIAAIGALKKRKVKKIIVAIPVGPYFTIEKLTKLVDEVICPYMPDDFLAIAQYFEKFDQVSDTEVIEILK</sequence>
<dbReference type="Pfam" id="PF00156">
    <property type="entry name" value="Pribosyltran"/>
    <property type="match status" value="1"/>
</dbReference>
<protein>
    <recommendedName>
        <fullName evidence="1">Phosphoribosyltransferase domain-containing protein</fullName>
    </recommendedName>
</protein>
<gene>
    <name evidence="2" type="ORF">LCGC14_2429940</name>
</gene>